<gene>
    <name evidence="1" type="ORF">BIZ92_15105</name>
</gene>
<dbReference type="EMBL" id="MJMN01000046">
    <property type="protein sequence ID" value="OMG79323.1"/>
    <property type="molecule type" value="Genomic_DNA"/>
</dbReference>
<dbReference type="AlphaFoldDB" id="A0A1R1JMN8"/>
<proteinExistence type="predicted"/>
<dbReference type="RefSeq" id="WP_026382281.1">
    <property type="nucleotide sequence ID" value="NZ_MJMN01000046.1"/>
</dbReference>
<name>A0A1R1JMN8_ALCXX</name>
<dbReference type="Proteomes" id="UP000187251">
    <property type="component" value="Unassembled WGS sequence"/>
</dbReference>
<reference evidence="1 2" key="1">
    <citation type="submission" date="2016-09" db="EMBL/GenBank/DDBJ databases">
        <title>Phylogenomics of Achromobacter.</title>
        <authorList>
            <person name="Jeukens J."/>
            <person name="Freschi L."/>
            <person name="Vincent A.T."/>
            <person name="Emond-Rheault J.-G."/>
            <person name="Kukavica-Ibrulj I."/>
            <person name="Charette S.J."/>
            <person name="Levesque R.C."/>
        </authorList>
    </citation>
    <scope>NUCLEOTIDE SEQUENCE [LARGE SCALE GENOMIC DNA]</scope>
    <source>
        <strain evidence="1 2">AUS488</strain>
    </source>
</reference>
<evidence type="ECO:0000313" key="1">
    <source>
        <dbReference type="EMBL" id="OMG79323.1"/>
    </source>
</evidence>
<comment type="caution">
    <text evidence="1">The sequence shown here is derived from an EMBL/GenBank/DDBJ whole genome shotgun (WGS) entry which is preliminary data.</text>
</comment>
<accession>A0A1R1JMN8</accession>
<protein>
    <submittedName>
        <fullName evidence="1">Uncharacterized protein</fullName>
    </submittedName>
</protein>
<evidence type="ECO:0000313" key="2">
    <source>
        <dbReference type="Proteomes" id="UP000187251"/>
    </source>
</evidence>
<sequence>MNDHIPYPTSCKDAQGRVWHAYSVEFSSPDGTYACHIYAISDEHAQLQLDALKETGRITGQTLEAHDA</sequence>
<organism evidence="1 2">
    <name type="scientific">Alcaligenes xylosoxydans xylosoxydans</name>
    <name type="common">Achromobacter xylosoxidans</name>
    <dbReference type="NCBI Taxonomy" id="85698"/>
    <lineage>
        <taxon>Bacteria</taxon>
        <taxon>Pseudomonadati</taxon>
        <taxon>Pseudomonadota</taxon>
        <taxon>Betaproteobacteria</taxon>
        <taxon>Burkholderiales</taxon>
        <taxon>Alcaligenaceae</taxon>
        <taxon>Achromobacter</taxon>
    </lineage>
</organism>